<protein>
    <submittedName>
        <fullName evidence="6">Tyrosine-type recombinase/integrase</fullName>
    </submittedName>
</protein>
<proteinExistence type="inferred from homology"/>
<keyword evidence="2" id="KW-0229">DNA integration</keyword>
<evidence type="ECO:0000256" key="2">
    <source>
        <dbReference type="ARBA" id="ARBA00022908"/>
    </source>
</evidence>
<dbReference type="PANTHER" id="PTHR30349">
    <property type="entry name" value="PHAGE INTEGRASE-RELATED"/>
    <property type="match status" value="1"/>
</dbReference>
<dbReference type="Gene3D" id="1.10.443.10">
    <property type="entry name" value="Intergrase catalytic core"/>
    <property type="match status" value="1"/>
</dbReference>
<sequence>MIRKNSGLPPRVYLKHRAYYLVTLQNKWVRLCSEKDGLPAMYRALAGFVDADATKDRMPAVIGRWYDSKIEAGDWSTQKNRDDQKRIADHMAAEFDEIKPAQVTTPLCATYLKPFITKARTYNLHRTMLKQVLSFAALEGLRQGANPVDDIPRRKTGGRHRVVTDEEVKRLKAAAALQRRNGQALIQMMDLAMLTGQRIGDVIRLRWQDVTDKGLLFDQGKGQGRTKLLVKWSPALRAAIAACGKRGDKIGHVLKSERGTGYTYGGLRSSWDRLCIRAEVDDLNMHDFRGRAGVDALLDDEGEEDIKAAQRLLGHKSEGMTRHYVEGKYHRAVKPSR</sequence>
<keyword evidence="4" id="KW-0233">DNA recombination</keyword>
<evidence type="ECO:0000256" key="1">
    <source>
        <dbReference type="ARBA" id="ARBA00008857"/>
    </source>
</evidence>
<dbReference type="Pfam" id="PF00589">
    <property type="entry name" value="Phage_integrase"/>
    <property type="match status" value="1"/>
</dbReference>
<dbReference type="RefSeq" id="WP_394397426.1">
    <property type="nucleotide sequence ID" value="NZ_JBIGHW010000004.1"/>
</dbReference>
<evidence type="ECO:0000313" key="7">
    <source>
        <dbReference type="Proteomes" id="UP001606301"/>
    </source>
</evidence>
<evidence type="ECO:0000313" key="6">
    <source>
        <dbReference type="EMBL" id="MFG6441101.1"/>
    </source>
</evidence>
<dbReference type="PROSITE" id="PS51898">
    <property type="entry name" value="TYR_RECOMBINASE"/>
    <property type="match status" value="1"/>
</dbReference>
<name>A0ABW7FIE9_9BURK</name>
<keyword evidence="3" id="KW-0238">DNA-binding</keyword>
<dbReference type="InterPro" id="IPR050090">
    <property type="entry name" value="Tyrosine_recombinase_XerCD"/>
</dbReference>
<dbReference type="Proteomes" id="UP001606301">
    <property type="component" value="Unassembled WGS sequence"/>
</dbReference>
<comment type="similarity">
    <text evidence="1">Belongs to the 'phage' integrase family.</text>
</comment>
<dbReference type="InterPro" id="IPR002104">
    <property type="entry name" value="Integrase_catalytic"/>
</dbReference>
<organism evidence="6 7">
    <name type="scientific">Pelomonas margarita</name>
    <dbReference type="NCBI Taxonomy" id="3299031"/>
    <lineage>
        <taxon>Bacteria</taxon>
        <taxon>Pseudomonadati</taxon>
        <taxon>Pseudomonadota</taxon>
        <taxon>Betaproteobacteria</taxon>
        <taxon>Burkholderiales</taxon>
        <taxon>Sphaerotilaceae</taxon>
        <taxon>Roseateles</taxon>
    </lineage>
</organism>
<dbReference type="InterPro" id="IPR011010">
    <property type="entry name" value="DNA_brk_join_enz"/>
</dbReference>
<accession>A0ABW7FIE9</accession>
<comment type="caution">
    <text evidence="6">The sequence shown here is derived from an EMBL/GenBank/DDBJ whole genome shotgun (WGS) entry which is preliminary data.</text>
</comment>
<dbReference type="SUPFAM" id="SSF56349">
    <property type="entry name" value="DNA breaking-rejoining enzymes"/>
    <property type="match status" value="1"/>
</dbReference>
<dbReference type="InterPro" id="IPR010998">
    <property type="entry name" value="Integrase_recombinase_N"/>
</dbReference>
<gene>
    <name evidence="6" type="ORF">ACG0Z3_10470</name>
</gene>
<dbReference type="Gene3D" id="1.10.150.130">
    <property type="match status" value="1"/>
</dbReference>
<evidence type="ECO:0000259" key="5">
    <source>
        <dbReference type="PROSITE" id="PS51898"/>
    </source>
</evidence>
<keyword evidence="7" id="KW-1185">Reference proteome</keyword>
<evidence type="ECO:0000256" key="3">
    <source>
        <dbReference type="ARBA" id="ARBA00023125"/>
    </source>
</evidence>
<evidence type="ECO:0000256" key="4">
    <source>
        <dbReference type="ARBA" id="ARBA00023172"/>
    </source>
</evidence>
<dbReference type="EMBL" id="JBIGHW010000004">
    <property type="protein sequence ID" value="MFG6441101.1"/>
    <property type="molecule type" value="Genomic_DNA"/>
</dbReference>
<dbReference type="PANTHER" id="PTHR30349:SF41">
    <property type="entry name" value="INTEGRASE_RECOMBINASE PROTEIN MJ0367-RELATED"/>
    <property type="match status" value="1"/>
</dbReference>
<reference evidence="6 7" key="1">
    <citation type="submission" date="2024-08" db="EMBL/GenBank/DDBJ databases">
        <authorList>
            <person name="Lu H."/>
        </authorList>
    </citation>
    <scope>NUCLEOTIDE SEQUENCE [LARGE SCALE GENOMIC DNA]</scope>
    <source>
        <strain evidence="6 7">LKC17W</strain>
    </source>
</reference>
<feature type="domain" description="Tyr recombinase" evidence="5">
    <location>
        <begin position="158"/>
        <end position="337"/>
    </location>
</feature>
<dbReference type="InterPro" id="IPR013762">
    <property type="entry name" value="Integrase-like_cat_sf"/>
</dbReference>